<feature type="transmembrane region" description="Helical" evidence="5">
    <location>
        <begin position="7"/>
        <end position="25"/>
    </location>
</feature>
<keyword evidence="3" id="KW-0809">Transit peptide</keyword>
<evidence type="ECO:0000256" key="1">
    <source>
        <dbReference type="ARBA" id="ARBA00004173"/>
    </source>
</evidence>
<evidence type="ECO:0000313" key="6">
    <source>
        <dbReference type="EMBL" id="MBY04691.1"/>
    </source>
</evidence>
<dbReference type="InterPro" id="IPR031568">
    <property type="entry name" value="Pet117"/>
</dbReference>
<evidence type="ECO:0000256" key="2">
    <source>
        <dbReference type="ARBA" id="ARBA00008197"/>
    </source>
</evidence>
<evidence type="ECO:0000256" key="4">
    <source>
        <dbReference type="ARBA" id="ARBA00023128"/>
    </source>
</evidence>
<keyword evidence="5" id="KW-1133">Transmembrane helix</keyword>
<dbReference type="PANTHER" id="PTHR28163:SF1">
    <property type="entry name" value="PROTEIN PET117 HOMOLOG, MITOCHONDRIAL"/>
    <property type="match status" value="1"/>
</dbReference>
<name>A0A2R5L5B5_9ACAR</name>
<sequence>MSTAAKICFVSSVTVSLGIIGYVHYRQQVEREQLHEGVIRDVERQRMRQIENLHVLQKQKDLAKQLAKDAS</sequence>
<keyword evidence="5" id="KW-0812">Transmembrane</keyword>
<dbReference type="GO" id="GO:0033617">
    <property type="term" value="P:mitochondrial respiratory chain complex IV assembly"/>
    <property type="evidence" value="ECO:0007669"/>
    <property type="project" value="TreeGrafter"/>
</dbReference>
<evidence type="ECO:0000256" key="5">
    <source>
        <dbReference type="SAM" id="Phobius"/>
    </source>
</evidence>
<protein>
    <recommendedName>
        <fullName evidence="7">Protein pet117 log mitochondrial</fullName>
    </recommendedName>
</protein>
<keyword evidence="5" id="KW-0472">Membrane</keyword>
<reference evidence="6" key="1">
    <citation type="submission" date="2018-03" db="EMBL/GenBank/DDBJ databases">
        <title>The relapsing fever spirochete Borrelia turicatae persists in the highly oxidative environment of its soft-bodied tick vector.</title>
        <authorList>
            <person name="Bourret T.J."/>
            <person name="Boyle W.K."/>
            <person name="Valenzuela J.G."/>
            <person name="Oliveira F."/>
            <person name="Lopez J.E."/>
        </authorList>
    </citation>
    <scope>NUCLEOTIDE SEQUENCE</scope>
    <source>
        <strain evidence="6">Kansas strain/isolate</strain>
        <tissue evidence="6">Salivary glands</tissue>
    </source>
</reference>
<comment type="subcellular location">
    <subcellularLocation>
        <location evidence="1">Mitochondrion</location>
    </subcellularLocation>
</comment>
<proteinExistence type="inferred from homology"/>
<dbReference type="Pfam" id="PF15786">
    <property type="entry name" value="PET117"/>
    <property type="match status" value="1"/>
</dbReference>
<accession>A0A2R5L5B5</accession>
<dbReference type="AlphaFoldDB" id="A0A2R5L5B5"/>
<keyword evidence="4" id="KW-0496">Mitochondrion</keyword>
<comment type="similarity">
    <text evidence="2">Belongs to the PET117 family.</text>
</comment>
<dbReference type="GO" id="GO:0005739">
    <property type="term" value="C:mitochondrion"/>
    <property type="evidence" value="ECO:0007669"/>
    <property type="project" value="UniProtKB-SubCell"/>
</dbReference>
<dbReference type="EMBL" id="GGLE01000565">
    <property type="protein sequence ID" value="MBY04691.1"/>
    <property type="molecule type" value="Transcribed_RNA"/>
</dbReference>
<evidence type="ECO:0008006" key="7">
    <source>
        <dbReference type="Google" id="ProtNLM"/>
    </source>
</evidence>
<organism evidence="6">
    <name type="scientific">Ornithodoros turicata</name>
    <dbReference type="NCBI Taxonomy" id="34597"/>
    <lineage>
        <taxon>Eukaryota</taxon>
        <taxon>Metazoa</taxon>
        <taxon>Ecdysozoa</taxon>
        <taxon>Arthropoda</taxon>
        <taxon>Chelicerata</taxon>
        <taxon>Arachnida</taxon>
        <taxon>Acari</taxon>
        <taxon>Parasitiformes</taxon>
        <taxon>Ixodida</taxon>
        <taxon>Ixodoidea</taxon>
        <taxon>Argasidae</taxon>
        <taxon>Ornithodorinae</taxon>
        <taxon>Ornithodoros</taxon>
    </lineage>
</organism>
<dbReference type="PANTHER" id="PTHR28163">
    <property type="entry name" value="PROTEIN PET117 HOMOLOG, MITOCHONDRIAL"/>
    <property type="match status" value="1"/>
</dbReference>
<evidence type="ECO:0000256" key="3">
    <source>
        <dbReference type="ARBA" id="ARBA00022946"/>
    </source>
</evidence>